<evidence type="ECO:0000313" key="3">
    <source>
        <dbReference type="Proteomes" id="UP001420932"/>
    </source>
</evidence>
<dbReference type="Proteomes" id="UP001420932">
    <property type="component" value="Unassembled WGS sequence"/>
</dbReference>
<dbReference type="EMBL" id="JBBNAF010000013">
    <property type="protein sequence ID" value="KAK9087933.1"/>
    <property type="molecule type" value="Genomic_DNA"/>
</dbReference>
<gene>
    <name evidence="2" type="ORF">Syun_030327</name>
</gene>
<organism evidence="2 3">
    <name type="scientific">Stephania yunnanensis</name>
    <dbReference type="NCBI Taxonomy" id="152371"/>
    <lineage>
        <taxon>Eukaryota</taxon>
        <taxon>Viridiplantae</taxon>
        <taxon>Streptophyta</taxon>
        <taxon>Embryophyta</taxon>
        <taxon>Tracheophyta</taxon>
        <taxon>Spermatophyta</taxon>
        <taxon>Magnoliopsida</taxon>
        <taxon>Ranunculales</taxon>
        <taxon>Menispermaceae</taxon>
        <taxon>Menispermoideae</taxon>
        <taxon>Cissampelideae</taxon>
        <taxon>Stephania</taxon>
    </lineage>
</organism>
<keyword evidence="3" id="KW-1185">Reference proteome</keyword>
<evidence type="ECO:0000256" key="1">
    <source>
        <dbReference type="SAM" id="Phobius"/>
    </source>
</evidence>
<reference evidence="2 3" key="1">
    <citation type="submission" date="2024-01" db="EMBL/GenBank/DDBJ databases">
        <title>Genome assemblies of Stephania.</title>
        <authorList>
            <person name="Yang L."/>
        </authorList>
    </citation>
    <scope>NUCLEOTIDE SEQUENCE [LARGE SCALE GENOMIC DNA]</scope>
    <source>
        <strain evidence="2">YNDBR</strain>
        <tissue evidence="2">Leaf</tissue>
    </source>
</reference>
<evidence type="ECO:0000313" key="2">
    <source>
        <dbReference type="EMBL" id="KAK9087933.1"/>
    </source>
</evidence>
<keyword evidence="1" id="KW-1133">Transmembrane helix</keyword>
<comment type="caution">
    <text evidence="2">The sequence shown here is derived from an EMBL/GenBank/DDBJ whole genome shotgun (WGS) entry which is preliminary data.</text>
</comment>
<proteinExistence type="predicted"/>
<name>A0AAP0EAA5_9MAGN</name>
<keyword evidence="1" id="KW-0472">Membrane</keyword>
<dbReference type="AlphaFoldDB" id="A0AAP0EAA5"/>
<sequence>MGAFTYKIHTNVGMKISTFINSNSLLSCLFSLLVLVVFNLCFSYFSSTKSS</sequence>
<accession>A0AAP0EAA5</accession>
<dbReference type="PROSITE" id="PS51257">
    <property type="entry name" value="PROKAR_LIPOPROTEIN"/>
    <property type="match status" value="1"/>
</dbReference>
<keyword evidence="1" id="KW-0812">Transmembrane</keyword>
<protein>
    <submittedName>
        <fullName evidence="2">Uncharacterized protein</fullName>
    </submittedName>
</protein>
<feature type="transmembrane region" description="Helical" evidence="1">
    <location>
        <begin position="24"/>
        <end position="45"/>
    </location>
</feature>